<reference evidence="1" key="1">
    <citation type="submission" date="2021-05" db="EMBL/GenBank/DDBJ databases">
        <authorList>
            <person name="Pietrasiak N."/>
            <person name="Ward R."/>
            <person name="Stajich J.E."/>
            <person name="Kurbessoian T."/>
        </authorList>
    </citation>
    <scope>NUCLEOTIDE SEQUENCE</scope>
    <source>
        <strain evidence="1">CPER-KK1</strain>
    </source>
</reference>
<dbReference type="GO" id="GO:0016787">
    <property type="term" value="F:hydrolase activity"/>
    <property type="evidence" value="ECO:0007669"/>
    <property type="project" value="UniProtKB-KW"/>
</dbReference>
<name>A0A951PP54_9CYAN</name>
<dbReference type="Gene3D" id="1.10.530.10">
    <property type="match status" value="1"/>
</dbReference>
<comment type="caution">
    <text evidence="1">The sequence shown here is derived from an EMBL/GenBank/DDBJ whole genome shotgun (WGS) entry which is preliminary data.</text>
</comment>
<dbReference type="SUPFAM" id="SSF53955">
    <property type="entry name" value="Lysozyme-like"/>
    <property type="match status" value="1"/>
</dbReference>
<dbReference type="EMBL" id="JAHHIF010000036">
    <property type="protein sequence ID" value="MBW4547177.1"/>
    <property type="molecule type" value="Genomic_DNA"/>
</dbReference>
<organism evidence="1 2">
    <name type="scientific">Symplocastrum torsivum CPER-KK1</name>
    <dbReference type="NCBI Taxonomy" id="450513"/>
    <lineage>
        <taxon>Bacteria</taxon>
        <taxon>Bacillati</taxon>
        <taxon>Cyanobacteriota</taxon>
        <taxon>Cyanophyceae</taxon>
        <taxon>Oscillatoriophycideae</taxon>
        <taxon>Oscillatoriales</taxon>
        <taxon>Microcoleaceae</taxon>
        <taxon>Symplocastrum</taxon>
    </lineage>
</organism>
<sequence length="201" mass="22656">MVLLLEFYAGQLAQRSHIFSNYPTGTHGTPPLVMKGGDPYIRALMRTITASEANDSEPYSLLYGGERVSDLSRHPERCVPIVAGPNVGNCTTAAGRYQFINTTWDNMAQRYHPGPSGFLFWKNYSFEPEYQDEVVYRWLSDKQAWGVDISEELRQGNLSNVLRRLSGTWTSLGYGIEDNAMTGYLPGVYKRMLREELAKAG</sequence>
<protein>
    <submittedName>
        <fullName evidence="1">Glycoside hydrolase family protein</fullName>
    </submittedName>
</protein>
<accession>A0A951PP54</accession>
<dbReference type="InterPro" id="IPR023346">
    <property type="entry name" value="Lysozyme-like_dom_sf"/>
</dbReference>
<dbReference type="Proteomes" id="UP000753908">
    <property type="component" value="Unassembled WGS sequence"/>
</dbReference>
<keyword evidence="1" id="KW-0378">Hydrolase</keyword>
<evidence type="ECO:0000313" key="2">
    <source>
        <dbReference type="Proteomes" id="UP000753908"/>
    </source>
</evidence>
<evidence type="ECO:0000313" key="1">
    <source>
        <dbReference type="EMBL" id="MBW4547177.1"/>
    </source>
</evidence>
<proteinExistence type="predicted"/>
<gene>
    <name evidence="1" type="ORF">KME25_22475</name>
</gene>
<dbReference type="AlphaFoldDB" id="A0A951PP54"/>
<reference evidence="1" key="2">
    <citation type="journal article" date="2022" name="Microbiol. Resour. Announc.">
        <title>Metagenome Sequencing to Explore Phylogenomics of Terrestrial Cyanobacteria.</title>
        <authorList>
            <person name="Ward R.D."/>
            <person name="Stajich J.E."/>
            <person name="Johansen J.R."/>
            <person name="Huntemann M."/>
            <person name="Clum A."/>
            <person name="Foster B."/>
            <person name="Foster B."/>
            <person name="Roux S."/>
            <person name="Palaniappan K."/>
            <person name="Varghese N."/>
            <person name="Mukherjee S."/>
            <person name="Reddy T.B.K."/>
            <person name="Daum C."/>
            <person name="Copeland A."/>
            <person name="Chen I.A."/>
            <person name="Ivanova N.N."/>
            <person name="Kyrpides N.C."/>
            <person name="Shapiro N."/>
            <person name="Eloe-Fadrosh E.A."/>
            <person name="Pietrasiak N."/>
        </authorList>
    </citation>
    <scope>NUCLEOTIDE SEQUENCE</scope>
    <source>
        <strain evidence="1">CPER-KK1</strain>
    </source>
</reference>